<organism evidence="13 14">
    <name type="scientific">Gossypium armourianum</name>
    <dbReference type="NCBI Taxonomy" id="34283"/>
    <lineage>
        <taxon>Eukaryota</taxon>
        <taxon>Viridiplantae</taxon>
        <taxon>Streptophyta</taxon>
        <taxon>Embryophyta</taxon>
        <taxon>Tracheophyta</taxon>
        <taxon>Spermatophyta</taxon>
        <taxon>Magnoliopsida</taxon>
        <taxon>eudicotyledons</taxon>
        <taxon>Gunneridae</taxon>
        <taxon>Pentapetalae</taxon>
        <taxon>rosids</taxon>
        <taxon>malvids</taxon>
        <taxon>Malvales</taxon>
        <taxon>Malvaceae</taxon>
        <taxon>Malvoideae</taxon>
        <taxon>Gossypium</taxon>
    </lineage>
</organism>
<feature type="domain" description="SWEET-like" evidence="11">
    <location>
        <begin position="646"/>
        <end position="950"/>
    </location>
</feature>
<evidence type="ECO:0000313" key="14">
    <source>
        <dbReference type="Proteomes" id="UP000593575"/>
    </source>
</evidence>
<name>A0A7J9KIB4_9ROSI</name>
<keyword evidence="7" id="KW-0833">Ubl conjugation pathway</keyword>
<keyword evidence="9 10" id="KW-0472">Membrane</keyword>
<dbReference type="EMBL" id="JABFAE010420626">
    <property type="protein sequence ID" value="MBA0846215.1"/>
    <property type="molecule type" value="Genomic_DNA"/>
</dbReference>
<evidence type="ECO:0000256" key="2">
    <source>
        <dbReference type="ARBA" id="ARBA00004127"/>
    </source>
</evidence>
<gene>
    <name evidence="13" type="ORF">Goarm_023052</name>
</gene>
<dbReference type="GO" id="GO:0061630">
    <property type="term" value="F:ubiquitin protein ligase activity"/>
    <property type="evidence" value="ECO:0007669"/>
    <property type="project" value="UniProtKB-EC"/>
</dbReference>
<accession>A0A7J9KIB4</accession>
<feature type="transmembrane region" description="Helical" evidence="10">
    <location>
        <begin position="917"/>
        <end position="936"/>
    </location>
</feature>
<evidence type="ECO:0000256" key="3">
    <source>
        <dbReference type="ARBA" id="ARBA00004906"/>
    </source>
</evidence>
<evidence type="ECO:0000259" key="11">
    <source>
        <dbReference type="Pfam" id="PF11145"/>
    </source>
</evidence>
<feature type="domain" description="DUF2921" evidence="12">
    <location>
        <begin position="297"/>
        <end position="431"/>
    </location>
</feature>
<evidence type="ECO:0000256" key="4">
    <source>
        <dbReference type="ARBA" id="ARBA00012483"/>
    </source>
</evidence>
<feature type="transmembrane region" description="Helical" evidence="10">
    <location>
        <begin position="685"/>
        <end position="707"/>
    </location>
</feature>
<dbReference type="Proteomes" id="UP000593575">
    <property type="component" value="Unassembled WGS sequence"/>
</dbReference>
<dbReference type="EC" id="2.3.2.27" evidence="4"/>
<comment type="pathway">
    <text evidence="3">Protein modification; protein ubiquitination.</text>
</comment>
<proteinExistence type="predicted"/>
<protein>
    <recommendedName>
        <fullName evidence="4">RING-type E3 ubiquitin transferase</fullName>
        <ecNumber evidence="4">2.3.2.27</ecNumber>
    </recommendedName>
</protein>
<evidence type="ECO:0000256" key="8">
    <source>
        <dbReference type="ARBA" id="ARBA00022989"/>
    </source>
</evidence>
<comment type="catalytic activity">
    <reaction evidence="1">
        <text>S-ubiquitinyl-[E2 ubiquitin-conjugating enzyme]-L-cysteine + [acceptor protein]-L-lysine = [E2 ubiquitin-conjugating enzyme]-L-cysteine + N(6)-ubiquitinyl-[acceptor protein]-L-lysine.</text>
        <dbReference type="EC" id="2.3.2.27"/>
    </reaction>
</comment>
<evidence type="ECO:0000256" key="6">
    <source>
        <dbReference type="ARBA" id="ARBA00022692"/>
    </source>
</evidence>
<feature type="domain" description="DUF2921" evidence="12">
    <location>
        <begin position="50"/>
        <end position="243"/>
    </location>
</feature>
<feature type="domain" description="DUF2921" evidence="12">
    <location>
        <begin position="464"/>
        <end position="635"/>
    </location>
</feature>
<dbReference type="Pfam" id="PF11145">
    <property type="entry name" value="DUF2921"/>
    <property type="match status" value="1"/>
</dbReference>
<dbReference type="GO" id="GO:0012505">
    <property type="term" value="C:endomembrane system"/>
    <property type="evidence" value="ECO:0007669"/>
    <property type="project" value="UniProtKB-SubCell"/>
</dbReference>
<dbReference type="InterPro" id="IPR021319">
    <property type="entry name" value="DUF2921"/>
</dbReference>
<comment type="subcellular location">
    <subcellularLocation>
        <location evidence="2">Endomembrane system</location>
        <topology evidence="2">Multi-pass membrane protein</topology>
    </subcellularLocation>
</comment>
<evidence type="ECO:0000256" key="9">
    <source>
        <dbReference type="ARBA" id="ARBA00023136"/>
    </source>
</evidence>
<evidence type="ECO:0000259" key="12">
    <source>
        <dbReference type="Pfam" id="PF25333"/>
    </source>
</evidence>
<keyword evidence="8 10" id="KW-1133">Transmembrane helix</keyword>
<dbReference type="AlphaFoldDB" id="A0A7J9KIB4"/>
<feature type="transmembrane region" description="Helical" evidence="10">
    <location>
        <begin position="775"/>
        <end position="804"/>
    </location>
</feature>
<dbReference type="PANTHER" id="PTHR33389">
    <property type="entry name" value="FAMILY PROTEIN, PUTATIVE (DUF2921)-RELATED"/>
    <property type="match status" value="1"/>
</dbReference>
<keyword evidence="14" id="KW-1185">Reference proteome</keyword>
<keyword evidence="5" id="KW-0808">Transferase</keyword>
<evidence type="ECO:0000313" key="13">
    <source>
        <dbReference type="EMBL" id="MBA0846215.1"/>
    </source>
</evidence>
<dbReference type="InterPro" id="IPR057425">
    <property type="entry name" value="DUF2921_N"/>
</dbReference>
<dbReference type="Pfam" id="PF25333">
    <property type="entry name" value="DUF2921_N"/>
    <property type="match status" value="3"/>
</dbReference>
<sequence length="979" mass="111221">MKPPKFLRLFYPKNHSKTHFLHLSPFLFFTFFILLQPSLIHAEIPLEYIKHCNDVVPVSPAEPTTLFPSPATVSNNLDFNIGYFSGGDSIFFQSNTTVDVPKAATFSAQFSHDIFGSNKTRIYKVQGKLVLQIPKSFSLPSPNGGILNPRQGLRRQFRIRGPKIPVIGRGAPSFSLGGFWSESTWRLCMIGSGISNGNAGKFRTFSVALKLNYSNNFNVSGTLISGVLQSLDSEHSSSYFEPVPILGIRNSENYEFSLVDNGKDGSCLSEGENLDVNKANGGFCSVIVQRKIRFELDYGNCDQVNCSFVIKDVKFVPSFMFFKHIKCVDKGKMQVLLGFRNSSWTRNYFPFDPNTTLIGEGAWDEKKNSFCGVACRILKFGNSLNGTSIGDCSIKFSLRYPKVLSLRNRDSIVGKIWSDKNKEDPSYFDMIRFRSVWEVSPGLKNVPGLRYEYTEVDSARRVYASKHVAEHKGKTYPNADSIDMRFDMSVIDSKGEPAWGIANPMFVGAQPYKYQSYSLLPLSFESAIPSNNDSRLLNISYQISYTYYLSNRPVLAQGFEISAEGVYDRHTGVLCMVGCKHVRYKNHSSIKTDSLDCDILVTIHFSPINVAEKYRVKGTIESTRIKSDPLYFGPINFSTRSFYAGQAKESIWRMDLEITMVLISNTLACLFVGMQLFHVKKHPEVLPFISVLMLVVLTLGHMIPLLLNFEALFVKNSNQQNAFLESGGWLEVNEIIVRAVTMVAFLLQFRLLQLTWSVRQGDDSRKGFWNAEKKALYISLPLYLTALYISLPLYLTGGLIAWFVHRWKNSHQTPFLQPHHKRLRMVPYQNRFYHQTSFWTDFKSYGGLILDGFLLPQILFNIFSKSNETALAASFYIGTTLVRLLPHAYDLYRAHSSSGYLDLSYIYANHKMDFYSTAWDIIIPCGGLLFAIFVFLQQRYGGQYLLPKRFRKDAVYEKVSVDNSEELQGETVQKNFYSL</sequence>
<evidence type="ECO:0000256" key="5">
    <source>
        <dbReference type="ARBA" id="ARBA00022679"/>
    </source>
</evidence>
<evidence type="ECO:0000256" key="10">
    <source>
        <dbReference type="SAM" id="Phobius"/>
    </source>
</evidence>
<comment type="caution">
    <text evidence="13">The sequence shown here is derived from an EMBL/GenBank/DDBJ whole genome shotgun (WGS) entry which is preliminary data.</text>
</comment>
<keyword evidence="6 10" id="KW-0812">Transmembrane</keyword>
<evidence type="ECO:0000256" key="1">
    <source>
        <dbReference type="ARBA" id="ARBA00000900"/>
    </source>
</evidence>
<reference evidence="13 14" key="1">
    <citation type="journal article" date="2019" name="Genome Biol. Evol.">
        <title>Insights into the evolution of the New World diploid cottons (Gossypium, subgenus Houzingenia) based on genome sequencing.</title>
        <authorList>
            <person name="Grover C.E."/>
            <person name="Arick M.A. 2nd"/>
            <person name="Thrash A."/>
            <person name="Conover J.L."/>
            <person name="Sanders W.S."/>
            <person name="Peterson D.G."/>
            <person name="Frelichowski J.E."/>
            <person name="Scheffler J.A."/>
            <person name="Scheffler B.E."/>
            <person name="Wendel J.F."/>
        </authorList>
    </citation>
    <scope>NUCLEOTIDE SEQUENCE [LARGE SCALE GENOMIC DNA]</scope>
    <source>
        <strain evidence="13">6</strain>
        <tissue evidence="13">Leaf</tissue>
    </source>
</reference>
<dbReference type="PANTHER" id="PTHR33389:SF22">
    <property type="entry name" value="FAMILY PROTEIN, PUTATIVE (DUF2921)-RELATED"/>
    <property type="match status" value="1"/>
</dbReference>
<evidence type="ECO:0000256" key="7">
    <source>
        <dbReference type="ARBA" id="ARBA00022786"/>
    </source>
</evidence>
<feature type="transmembrane region" description="Helical" evidence="10">
    <location>
        <begin position="658"/>
        <end position="678"/>
    </location>
</feature>